<keyword evidence="2" id="KW-0418">Kinase</keyword>
<feature type="compositionally biased region" description="Pro residues" evidence="1">
    <location>
        <begin position="170"/>
        <end position="179"/>
    </location>
</feature>
<reference evidence="3" key="1">
    <citation type="journal article" date="2019" name="Curr. Biol.">
        <title>Genome Sequence of Striga asiatica Provides Insight into the Evolution of Plant Parasitism.</title>
        <authorList>
            <person name="Yoshida S."/>
            <person name="Kim S."/>
            <person name="Wafula E.K."/>
            <person name="Tanskanen J."/>
            <person name="Kim Y.M."/>
            <person name="Honaas L."/>
            <person name="Yang Z."/>
            <person name="Spallek T."/>
            <person name="Conn C.E."/>
            <person name="Ichihashi Y."/>
            <person name="Cheong K."/>
            <person name="Cui S."/>
            <person name="Der J.P."/>
            <person name="Gundlach H."/>
            <person name="Jiao Y."/>
            <person name="Hori C."/>
            <person name="Ishida J.K."/>
            <person name="Kasahara H."/>
            <person name="Kiba T."/>
            <person name="Kim M.S."/>
            <person name="Koo N."/>
            <person name="Laohavisit A."/>
            <person name="Lee Y.H."/>
            <person name="Lumba S."/>
            <person name="McCourt P."/>
            <person name="Mortimer J.C."/>
            <person name="Mutuku J.M."/>
            <person name="Nomura T."/>
            <person name="Sasaki-Sekimoto Y."/>
            <person name="Seto Y."/>
            <person name="Wang Y."/>
            <person name="Wakatake T."/>
            <person name="Sakakibara H."/>
            <person name="Demura T."/>
            <person name="Yamaguchi S."/>
            <person name="Yoneyama K."/>
            <person name="Manabe R.I."/>
            <person name="Nelson D.C."/>
            <person name="Schulman A.H."/>
            <person name="Timko M.P."/>
            <person name="dePamphilis C.W."/>
            <person name="Choi D."/>
            <person name="Shirasu K."/>
        </authorList>
    </citation>
    <scope>NUCLEOTIDE SEQUENCE [LARGE SCALE GENOMIC DNA]</scope>
    <source>
        <strain evidence="3">cv. UVA1</strain>
    </source>
</reference>
<keyword evidence="2" id="KW-0808">Transferase</keyword>
<gene>
    <name evidence="2" type="ORF">STAS_28152</name>
</gene>
<organism evidence="2 3">
    <name type="scientific">Striga asiatica</name>
    <name type="common">Asiatic witchweed</name>
    <name type="synonym">Buchnera asiatica</name>
    <dbReference type="NCBI Taxonomy" id="4170"/>
    <lineage>
        <taxon>Eukaryota</taxon>
        <taxon>Viridiplantae</taxon>
        <taxon>Streptophyta</taxon>
        <taxon>Embryophyta</taxon>
        <taxon>Tracheophyta</taxon>
        <taxon>Spermatophyta</taxon>
        <taxon>Magnoliopsida</taxon>
        <taxon>eudicotyledons</taxon>
        <taxon>Gunneridae</taxon>
        <taxon>Pentapetalae</taxon>
        <taxon>asterids</taxon>
        <taxon>lamiids</taxon>
        <taxon>Lamiales</taxon>
        <taxon>Orobanchaceae</taxon>
        <taxon>Buchnereae</taxon>
        <taxon>Striga</taxon>
    </lineage>
</organism>
<evidence type="ECO:0000313" key="3">
    <source>
        <dbReference type="Proteomes" id="UP000325081"/>
    </source>
</evidence>
<sequence length="236" mass="26711">MGTENEMKNFRDRYPGFADLFEKSLDQLDGIGMNLLAVLVEIGFRDVIIVLFEPKLALVRYKQSPPVIVESRVRHHRHCYHDVFYPPTDFPITETISRHFLSPPFPPRPNRRPVYFPGIHREIENSFPSPHLKGGTIVRPRGIQIRVVSPQPDPTTLPGRVADFRRVFAPRPPPNPPESPDGKTNWAHGCSLWAGARPVKSGPVCLRPEDESDKDEGDSIGLPEKDSVEAKQSSRR</sequence>
<name>A0A5A7R0F2_STRAF</name>
<accession>A0A5A7R0F2</accession>
<proteinExistence type="predicted"/>
<dbReference type="Proteomes" id="UP000325081">
    <property type="component" value="Unassembled WGS sequence"/>
</dbReference>
<feature type="region of interest" description="Disordered" evidence="1">
    <location>
        <begin position="166"/>
        <end position="236"/>
    </location>
</feature>
<dbReference type="EMBL" id="BKCP01009404">
    <property type="protein sequence ID" value="GER50826.1"/>
    <property type="molecule type" value="Genomic_DNA"/>
</dbReference>
<protein>
    <submittedName>
        <fullName evidence="2">Calcium/calmodulin-dependent protein kinase typeII subunit delta</fullName>
    </submittedName>
</protein>
<evidence type="ECO:0000313" key="2">
    <source>
        <dbReference type="EMBL" id="GER50826.1"/>
    </source>
</evidence>
<dbReference type="AlphaFoldDB" id="A0A5A7R0F2"/>
<evidence type="ECO:0000256" key="1">
    <source>
        <dbReference type="SAM" id="MobiDB-lite"/>
    </source>
</evidence>
<dbReference type="GO" id="GO:0016301">
    <property type="term" value="F:kinase activity"/>
    <property type="evidence" value="ECO:0007669"/>
    <property type="project" value="UniProtKB-KW"/>
</dbReference>
<comment type="caution">
    <text evidence="2">The sequence shown here is derived from an EMBL/GenBank/DDBJ whole genome shotgun (WGS) entry which is preliminary data.</text>
</comment>
<keyword evidence="3" id="KW-1185">Reference proteome</keyword>